<reference evidence="1 2" key="1">
    <citation type="journal article" date="2018" name="Sci. Rep.">
        <title>A complete Leishmania donovani reference genome identifies novel genetic variations associated with virulence.</title>
        <authorList>
            <person name="Lypaczewski P."/>
            <person name="Hoshizaki J."/>
            <person name="Zhang W.-W."/>
            <person name="McCall L.-I."/>
            <person name="Torcivia-Rodriguez J."/>
            <person name="Simonyan V."/>
            <person name="Kaur A."/>
            <person name="Dewar K."/>
            <person name="Matlashewski G."/>
        </authorList>
    </citation>
    <scope>NUCLEOTIDE SEQUENCE [LARGE SCALE GENOMIC DNA]</scope>
    <source>
        <strain evidence="1 2">LdCL</strain>
    </source>
</reference>
<dbReference type="VEuPathDB" id="TriTrypDB:LdCL_010013700"/>
<protein>
    <submittedName>
        <fullName evidence="1">Uncharacterized protein</fullName>
    </submittedName>
</protein>
<proteinExistence type="predicted"/>
<keyword evidence="2" id="KW-1185">Reference proteome</keyword>
<evidence type="ECO:0000313" key="1">
    <source>
        <dbReference type="EMBL" id="AYU75598.1"/>
    </source>
</evidence>
<evidence type="ECO:0000313" key="2">
    <source>
        <dbReference type="Proteomes" id="UP000274082"/>
    </source>
</evidence>
<gene>
    <name evidence="1" type="ORF">LdCL_010013700</name>
</gene>
<dbReference type="EMBL" id="CP029500">
    <property type="protein sequence ID" value="AYU75598.1"/>
    <property type="molecule type" value="Genomic_DNA"/>
</dbReference>
<accession>A0A3S5H4X5</accession>
<dbReference type="Proteomes" id="UP000274082">
    <property type="component" value="Chromosome 1"/>
</dbReference>
<name>A0A3S5H4X5_LEIDO</name>
<sequence length="129" mass="14056">MSAKIPTGALVMFSMDASFNSLLSDVSQSPGAHGERLAQRGADMKLGCVGSGARRGVRRRMFGAVMGGPVRPRQRLRTGTNERSALGQTLGGPIAFESRRLHSWKKAGWLGFLRCACRRLRLGGHRFED</sequence>
<organism evidence="1 2">
    <name type="scientific">Leishmania donovani</name>
    <dbReference type="NCBI Taxonomy" id="5661"/>
    <lineage>
        <taxon>Eukaryota</taxon>
        <taxon>Discoba</taxon>
        <taxon>Euglenozoa</taxon>
        <taxon>Kinetoplastea</taxon>
        <taxon>Metakinetoplastina</taxon>
        <taxon>Trypanosomatida</taxon>
        <taxon>Trypanosomatidae</taxon>
        <taxon>Leishmaniinae</taxon>
        <taxon>Leishmania</taxon>
    </lineage>
</organism>
<dbReference type="AlphaFoldDB" id="A0A3S5H4X5"/>